<feature type="transmembrane region" description="Helical" evidence="8">
    <location>
        <begin position="6"/>
        <end position="27"/>
    </location>
</feature>
<evidence type="ECO:0000313" key="10">
    <source>
        <dbReference type="Proteomes" id="UP000052015"/>
    </source>
</evidence>
<evidence type="ECO:0000256" key="6">
    <source>
        <dbReference type="ARBA" id="ARBA00023136"/>
    </source>
</evidence>
<dbReference type="AlphaFoldDB" id="A0A0R3JVY8"/>
<feature type="binding site" evidence="7">
    <location>
        <position position="218"/>
    </location>
    <ligand>
        <name>Mg(2+)</name>
        <dbReference type="ChEBI" id="CHEBI:18420"/>
    </ligand>
</feature>
<dbReference type="GO" id="GO:0036380">
    <property type="term" value="F:UDP-N-acetylglucosamine-undecaprenyl-phosphate N-acetylglucosaminephosphotransferase activity"/>
    <property type="evidence" value="ECO:0007669"/>
    <property type="project" value="UniProtKB-EC"/>
</dbReference>
<dbReference type="PATRIC" id="fig|908809.3.peg.550"/>
<organism evidence="9 10">
    <name type="scientific">Caloramator mitchellensis</name>
    <dbReference type="NCBI Taxonomy" id="908809"/>
    <lineage>
        <taxon>Bacteria</taxon>
        <taxon>Bacillati</taxon>
        <taxon>Bacillota</taxon>
        <taxon>Clostridia</taxon>
        <taxon>Eubacteriales</taxon>
        <taxon>Clostridiaceae</taxon>
        <taxon>Caloramator</taxon>
    </lineage>
</organism>
<feature type="transmembrane region" description="Helical" evidence="8">
    <location>
        <begin position="51"/>
        <end position="70"/>
    </location>
</feature>
<keyword evidence="3 9" id="KW-0808">Transferase</keyword>
<feature type="transmembrane region" description="Helical" evidence="8">
    <location>
        <begin position="166"/>
        <end position="184"/>
    </location>
</feature>
<dbReference type="EC" id="2.7.8.33" evidence="9"/>
<comment type="cofactor">
    <cofactor evidence="7">
        <name>Mg(2+)</name>
        <dbReference type="ChEBI" id="CHEBI:18420"/>
    </cofactor>
</comment>
<dbReference type="InterPro" id="IPR018480">
    <property type="entry name" value="PNAcMuramoyl-5peptid_Trfase_CS"/>
</dbReference>
<protein>
    <submittedName>
        <fullName evidence="9">Putative undecaprenyl-phosphate N-acetylglucosaminyl 1-phosphate transferase</fullName>
        <ecNumber evidence="9">2.7.8.33</ecNumber>
    </submittedName>
</protein>
<dbReference type="PANTHER" id="PTHR22926:SF3">
    <property type="entry name" value="UNDECAPRENYL-PHOSPHATE ALPHA-N-ACETYLGLUCOSAMINYL 1-PHOSPHATE TRANSFERASE"/>
    <property type="match status" value="1"/>
</dbReference>
<comment type="subcellular location">
    <subcellularLocation>
        <location evidence="1">Cell membrane</location>
        <topology evidence="1">Multi-pass membrane protein</topology>
    </subcellularLocation>
</comment>
<name>A0A0R3JVY8_CALMK</name>
<keyword evidence="2" id="KW-1003">Cell membrane</keyword>
<feature type="transmembrane region" description="Helical" evidence="8">
    <location>
        <begin position="137"/>
        <end position="159"/>
    </location>
</feature>
<dbReference type="EMBL" id="LKHP01000002">
    <property type="protein sequence ID" value="KRQ87744.1"/>
    <property type="molecule type" value="Genomic_DNA"/>
</dbReference>
<evidence type="ECO:0000256" key="5">
    <source>
        <dbReference type="ARBA" id="ARBA00022989"/>
    </source>
</evidence>
<dbReference type="GO" id="GO:0071555">
    <property type="term" value="P:cell wall organization"/>
    <property type="evidence" value="ECO:0007669"/>
    <property type="project" value="TreeGrafter"/>
</dbReference>
<evidence type="ECO:0000256" key="4">
    <source>
        <dbReference type="ARBA" id="ARBA00022692"/>
    </source>
</evidence>
<dbReference type="Pfam" id="PF00953">
    <property type="entry name" value="Glycos_transf_4"/>
    <property type="match status" value="1"/>
</dbReference>
<evidence type="ECO:0000256" key="8">
    <source>
        <dbReference type="SAM" id="Phobius"/>
    </source>
</evidence>
<keyword evidence="10" id="KW-1185">Reference proteome</keyword>
<dbReference type="GO" id="GO:0046872">
    <property type="term" value="F:metal ion binding"/>
    <property type="evidence" value="ECO:0007669"/>
    <property type="project" value="UniProtKB-KW"/>
</dbReference>
<reference evidence="9 10" key="1">
    <citation type="submission" date="2015-09" db="EMBL/GenBank/DDBJ databases">
        <title>Draft genome sequence of a Caloramator mitchellensis, a moderate thermophile from the Great Artesian Basin of Australia.</title>
        <authorList>
            <person name="Patel B.K."/>
        </authorList>
    </citation>
    <scope>NUCLEOTIDE SEQUENCE [LARGE SCALE GENOMIC DNA]</scope>
    <source>
        <strain evidence="9 10">VF08</strain>
    </source>
</reference>
<dbReference type="STRING" id="908809.ABG79_00549"/>
<feature type="transmembrane region" description="Helical" evidence="8">
    <location>
        <begin position="243"/>
        <end position="264"/>
    </location>
</feature>
<dbReference type="GO" id="GO:0009103">
    <property type="term" value="P:lipopolysaccharide biosynthetic process"/>
    <property type="evidence" value="ECO:0007669"/>
    <property type="project" value="TreeGrafter"/>
</dbReference>
<feature type="transmembrane region" description="Helical" evidence="8">
    <location>
        <begin position="295"/>
        <end position="316"/>
    </location>
</feature>
<feature type="transmembrane region" description="Helical" evidence="8">
    <location>
        <begin position="221"/>
        <end position="237"/>
    </location>
</feature>
<proteinExistence type="predicted"/>
<dbReference type="PROSITE" id="PS01348">
    <property type="entry name" value="MRAY_2"/>
    <property type="match status" value="1"/>
</dbReference>
<feature type="transmembrane region" description="Helical" evidence="8">
    <location>
        <begin position="105"/>
        <end position="131"/>
    </location>
</feature>
<keyword evidence="7" id="KW-0460">Magnesium</keyword>
<keyword evidence="6 8" id="KW-0472">Membrane</keyword>
<feature type="binding site" evidence="7">
    <location>
        <position position="158"/>
    </location>
    <ligand>
        <name>Mg(2+)</name>
        <dbReference type="ChEBI" id="CHEBI:18420"/>
    </ligand>
</feature>
<evidence type="ECO:0000256" key="1">
    <source>
        <dbReference type="ARBA" id="ARBA00004651"/>
    </source>
</evidence>
<comment type="caution">
    <text evidence="9">The sequence shown here is derived from an EMBL/GenBank/DDBJ whole genome shotgun (WGS) entry which is preliminary data.</text>
</comment>
<feature type="transmembrane region" description="Helical" evidence="8">
    <location>
        <begin position="322"/>
        <end position="342"/>
    </location>
</feature>
<keyword evidence="4 8" id="KW-0812">Transmembrane</keyword>
<evidence type="ECO:0000313" key="9">
    <source>
        <dbReference type="EMBL" id="KRQ87744.1"/>
    </source>
</evidence>
<dbReference type="Proteomes" id="UP000052015">
    <property type="component" value="Unassembled WGS sequence"/>
</dbReference>
<feature type="transmembrane region" description="Helical" evidence="8">
    <location>
        <begin position="76"/>
        <end position="93"/>
    </location>
</feature>
<accession>A0A0R3JVY8</accession>
<sequence length="345" mass="37369">MGCDVMILFILVFLTAFAISIALTPIIKKLAFKINAVDVPKDERRIHNKPIPRIGGVAIYIAFIAGILIYSTLDRHVYGIIIGSTIIFIGGFIDDLKNLKPKYKLFFQIAAALVLIFFDVNVKFLTIPFAANGESLYIGYIGTAITFLWVVGITNALNLIDGLDGLATGVCFISAISLFFVSLISGRSIAVIMTLVLSGACLGFLPYNFNPASIFLGDSGAQLLGFLLAAISIQGAIKSAAAFAIAVPIIALGIPIYDTLFAMIRRKINNRPISEADRGHFHHRLLDMGLNQKQVVLIMYSVSIVFGIVSVLAMLLTAKKSFALLIIIFAVTLSFAIEFGLLSKK</sequence>
<keyword evidence="7" id="KW-0479">Metal-binding</keyword>
<dbReference type="GO" id="GO:0005886">
    <property type="term" value="C:plasma membrane"/>
    <property type="evidence" value="ECO:0007669"/>
    <property type="project" value="UniProtKB-SubCell"/>
</dbReference>
<evidence type="ECO:0000256" key="3">
    <source>
        <dbReference type="ARBA" id="ARBA00022679"/>
    </source>
</evidence>
<dbReference type="PANTHER" id="PTHR22926">
    <property type="entry name" value="PHOSPHO-N-ACETYLMURAMOYL-PENTAPEPTIDE-TRANSFERASE"/>
    <property type="match status" value="1"/>
</dbReference>
<dbReference type="CDD" id="cd06853">
    <property type="entry name" value="GT_WecA_like"/>
    <property type="match status" value="1"/>
</dbReference>
<evidence type="ECO:0000256" key="7">
    <source>
        <dbReference type="PIRSR" id="PIRSR600715-1"/>
    </source>
</evidence>
<feature type="transmembrane region" description="Helical" evidence="8">
    <location>
        <begin position="190"/>
        <end position="209"/>
    </location>
</feature>
<dbReference type="GO" id="GO:0044038">
    <property type="term" value="P:cell wall macromolecule biosynthetic process"/>
    <property type="evidence" value="ECO:0007669"/>
    <property type="project" value="TreeGrafter"/>
</dbReference>
<dbReference type="InterPro" id="IPR000715">
    <property type="entry name" value="Glycosyl_transferase_4"/>
</dbReference>
<gene>
    <name evidence="9" type="primary">tagO</name>
    <name evidence="9" type="ORF">ABG79_00549</name>
</gene>
<keyword evidence="5 8" id="KW-1133">Transmembrane helix</keyword>
<evidence type="ECO:0000256" key="2">
    <source>
        <dbReference type="ARBA" id="ARBA00022475"/>
    </source>
</evidence>